<dbReference type="PANTHER" id="PTHR14024">
    <property type="entry name" value="PERILIPIN"/>
    <property type="match status" value="1"/>
</dbReference>
<evidence type="ECO:0000256" key="3">
    <source>
        <dbReference type="ARBA" id="ARBA00022677"/>
    </source>
</evidence>
<comment type="subcellular location">
    <subcellularLocation>
        <location evidence="1">Lipid droplet</location>
    </subcellularLocation>
</comment>
<keyword evidence="3" id="KW-0551">Lipid droplet</keyword>
<evidence type="ECO:0000313" key="4">
    <source>
        <dbReference type="EMBL" id="KYO31368.1"/>
    </source>
</evidence>
<accession>A0A151N3L9</accession>
<reference evidence="4 5" key="1">
    <citation type="journal article" date="2012" name="Genome Biol.">
        <title>Sequencing three crocodilian genomes to illuminate the evolution of archosaurs and amniotes.</title>
        <authorList>
            <person name="St John J.A."/>
            <person name="Braun E.L."/>
            <person name="Isberg S.R."/>
            <person name="Miles L.G."/>
            <person name="Chong A.Y."/>
            <person name="Gongora J."/>
            <person name="Dalzell P."/>
            <person name="Moran C."/>
            <person name="Bed'hom B."/>
            <person name="Abzhanov A."/>
            <person name="Burgess S.C."/>
            <person name="Cooksey A.M."/>
            <person name="Castoe T.A."/>
            <person name="Crawford N.G."/>
            <person name="Densmore L.D."/>
            <person name="Drew J.C."/>
            <person name="Edwards S.V."/>
            <person name="Faircloth B.C."/>
            <person name="Fujita M.K."/>
            <person name="Greenwold M.J."/>
            <person name="Hoffmann F.G."/>
            <person name="Howard J.M."/>
            <person name="Iguchi T."/>
            <person name="Janes D.E."/>
            <person name="Khan S.Y."/>
            <person name="Kohno S."/>
            <person name="de Koning A.J."/>
            <person name="Lance S.L."/>
            <person name="McCarthy F.M."/>
            <person name="McCormack J.E."/>
            <person name="Merchant M.E."/>
            <person name="Peterson D.G."/>
            <person name="Pollock D.D."/>
            <person name="Pourmand N."/>
            <person name="Raney B.J."/>
            <person name="Roessler K.A."/>
            <person name="Sanford J.R."/>
            <person name="Sawyer R.H."/>
            <person name="Schmidt C.J."/>
            <person name="Triplett E.W."/>
            <person name="Tuberville T.D."/>
            <person name="Venegas-Anaya M."/>
            <person name="Howard J.T."/>
            <person name="Jarvis E.D."/>
            <person name="Guillette L.J.Jr."/>
            <person name="Glenn T.C."/>
            <person name="Green R.E."/>
            <person name="Ray D.A."/>
        </authorList>
    </citation>
    <scope>NUCLEOTIDE SEQUENCE [LARGE SCALE GENOMIC DNA]</scope>
    <source>
        <strain evidence="4">KSC_2009_1</strain>
    </source>
</reference>
<dbReference type="Proteomes" id="UP000050525">
    <property type="component" value="Unassembled WGS sequence"/>
</dbReference>
<dbReference type="InterPro" id="IPR004279">
    <property type="entry name" value="Perilipin"/>
</dbReference>
<dbReference type="Pfam" id="PF03036">
    <property type="entry name" value="Perilipin"/>
    <property type="match status" value="2"/>
</dbReference>
<dbReference type="PROSITE" id="PS51257">
    <property type="entry name" value="PROKAR_LIPOPROTEIN"/>
    <property type="match status" value="1"/>
</dbReference>
<dbReference type="GO" id="GO:0010890">
    <property type="term" value="P:positive regulation of triglyceride storage"/>
    <property type="evidence" value="ECO:0007669"/>
    <property type="project" value="TreeGrafter"/>
</dbReference>
<evidence type="ECO:0000256" key="2">
    <source>
        <dbReference type="ARBA" id="ARBA00006311"/>
    </source>
</evidence>
<dbReference type="STRING" id="8496.A0A151N3L9"/>
<sequence>MRRIPTTEEKNQVVAAVGCFAVTSCFTMSASGDEPQASSPAAQEQEPQVPVEAKDHVVATVVGAKDAVCSTVAGAKAAVSSAVDVAKGAVQEGMEKTRSAVTSSMDTVMGSSLGQKVVSGLDVVLEKSEQWVDHYLPMTDEELAALATPVEGAEVAPVEKQRQSYYVHLGSLSTSLQQRAYQHSLGKMRHARQSALEALAQLQRAVDLINYAKQTVPAETKDLVATAVEETKDAVCSTVTGAKAAVSSMVDVAKGAPQEGVEMTRSAVSSSMDAVIGSSLGQEVASGLDVVLGKSEHWVDHYLPVADEELAALATSVQGAEVAPLEQQKQQQSYYVRLGSLSTSLQQRAYQHSLGKMRRARQSALEALVQLQQVVDVVRLPSWSTPGFRSPGVLQLQQELASLSMCLDNYASRGWV</sequence>
<gene>
    <name evidence="4" type="ORF">Y1Q_0009067</name>
</gene>
<dbReference type="EMBL" id="AKHW03004080">
    <property type="protein sequence ID" value="KYO31368.1"/>
    <property type="molecule type" value="Genomic_DNA"/>
</dbReference>
<dbReference type="eggNOG" id="ENOG502R7TG">
    <property type="taxonomic scope" value="Eukaryota"/>
</dbReference>
<protein>
    <submittedName>
        <fullName evidence="4">Perilipin-3-like</fullName>
    </submittedName>
</protein>
<dbReference type="Gene3D" id="3.30.720.170">
    <property type="entry name" value="Perilipin, alpha-beta domain"/>
    <property type="match status" value="2"/>
</dbReference>
<keyword evidence="5" id="KW-1185">Reference proteome</keyword>
<proteinExistence type="inferred from homology"/>
<dbReference type="GO" id="GO:0005811">
    <property type="term" value="C:lipid droplet"/>
    <property type="evidence" value="ECO:0007669"/>
    <property type="project" value="UniProtKB-SubCell"/>
</dbReference>
<dbReference type="PANTHER" id="PTHR14024:SF11">
    <property type="entry name" value="PERILIPIN-3"/>
    <property type="match status" value="1"/>
</dbReference>
<dbReference type="SUPFAM" id="SSF109775">
    <property type="entry name" value="Mannose-6-phosphate receptor binding protein 1 (Tip47), C-terminal domain"/>
    <property type="match status" value="2"/>
</dbReference>
<comment type="similarity">
    <text evidence="2">Belongs to the perilipin family.</text>
</comment>
<dbReference type="GO" id="GO:0019915">
    <property type="term" value="P:lipid storage"/>
    <property type="evidence" value="ECO:0007669"/>
    <property type="project" value="TreeGrafter"/>
</dbReference>
<dbReference type="GO" id="GO:0005829">
    <property type="term" value="C:cytosol"/>
    <property type="evidence" value="ECO:0007669"/>
    <property type="project" value="TreeGrafter"/>
</dbReference>
<evidence type="ECO:0000256" key="1">
    <source>
        <dbReference type="ARBA" id="ARBA00004502"/>
    </source>
</evidence>
<name>A0A151N3L9_ALLMI</name>
<organism evidence="4 5">
    <name type="scientific">Alligator mississippiensis</name>
    <name type="common">American alligator</name>
    <dbReference type="NCBI Taxonomy" id="8496"/>
    <lineage>
        <taxon>Eukaryota</taxon>
        <taxon>Metazoa</taxon>
        <taxon>Chordata</taxon>
        <taxon>Craniata</taxon>
        <taxon>Vertebrata</taxon>
        <taxon>Euteleostomi</taxon>
        <taxon>Archelosauria</taxon>
        <taxon>Archosauria</taxon>
        <taxon>Crocodylia</taxon>
        <taxon>Alligatoridae</taxon>
        <taxon>Alligatorinae</taxon>
        <taxon>Alligator</taxon>
    </lineage>
</organism>
<evidence type="ECO:0000313" key="5">
    <source>
        <dbReference type="Proteomes" id="UP000050525"/>
    </source>
</evidence>
<dbReference type="AlphaFoldDB" id="A0A151N3L9"/>
<comment type="caution">
    <text evidence="4">The sequence shown here is derived from an EMBL/GenBank/DDBJ whole genome shotgun (WGS) entry which is preliminary data.</text>
</comment>